<gene>
    <name evidence="2" type="ORF">PR048_031123</name>
</gene>
<dbReference type="InterPro" id="IPR004119">
    <property type="entry name" value="EcKL"/>
</dbReference>
<feature type="domain" description="CHK kinase-like" evidence="1">
    <location>
        <begin position="144"/>
        <end position="340"/>
    </location>
</feature>
<sequence length="422" mass="48041">MLGVCVYEQVMSYEPIPPLTKDDLEELLQTKVDRFTISPLTAPGENYGSTMLLVDAILLPDHKKISIAAKLVSESPRMREIFCFRETVTKEICTYMQVRPEFHAIQKEYGVPEELFLDVIPRCYGARTTLGGGIDQPVDESSAILLENLKVSGYRLADRLVGLDLNHLQYVVTRLARFHATAIVIKLKKPDVFKDTVMKAATFVKGGPPSGDPGKNNLADSVTAISHLPVVSQYMDRISKSIERMHDRMKKHERPEGREPFATFVHADFWTNNMMFAYGGSNGEEITGLKIFDFQMPTYGSPATDLLFLLYSSRTIDVSKEDCNMLIKLYHDEFIKWLKLFGCDTEPFSYENFLKEIESEGRDCFTHSLFFIKISSLPESKAPNLLDKSEFDKIFGDINGLGNTYFTKIENLIEEFVERNWL</sequence>
<dbReference type="PANTHER" id="PTHR11012:SF55">
    <property type="entry name" value="BHLH DOMAIN-CONTAINING PROTEIN"/>
    <property type="match status" value="1"/>
</dbReference>
<name>A0ABQ9G4E1_9NEOP</name>
<dbReference type="InterPro" id="IPR011009">
    <property type="entry name" value="Kinase-like_dom_sf"/>
</dbReference>
<organism evidence="2 3">
    <name type="scientific">Dryococelus australis</name>
    <dbReference type="NCBI Taxonomy" id="614101"/>
    <lineage>
        <taxon>Eukaryota</taxon>
        <taxon>Metazoa</taxon>
        <taxon>Ecdysozoa</taxon>
        <taxon>Arthropoda</taxon>
        <taxon>Hexapoda</taxon>
        <taxon>Insecta</taxon>
        <taxon>Pterygota</taxon>
        <taxon>Neoptera</taxon>
        <taxon>Polyneoptera</taxon>
        <taxon>Phasmatodea</taxon>
        <taxon>Verophasmatodea</taxon>
        <taxon>Anareolatae</taxon>
        <taxon>Phasmatidae</taxon>
        <taxon>Eurycanthinae</taxon>
        <taxon>Dryococelus</taxon>
    </lineage>
</organism>
<dbReference type="SMART" id="SM00587">
    <property type="entry name" value="CHK"/>
    <property type="match status" value="1"/>
</dbReference>
<dbReference type="Gene3D" id="3.90.1200.10">
    <property type="match status" value="1"/>
</dbReference>
<comment type="caution">
    <text evidence="2">The sequence shown here is derived from an EMBL/GenBank/DDBJ whole genome shotgun (WGS) entry which is preliminary data.</text>
</comment>
<reference evidence="2 3" key="1">
    <citation type="submission" date="2023-02" db="EMBL/GenBank/DDBJ databases">
        <title>LHISI_Scaffold_Assembly.</title>
        <authorList>
            <person name="Stuart O.P."/>
            <person name="Cleave R."/>
            <person name="Magrath M.J.L."/>
            <person name="Mikheyev A.S."/>
        </authorList>
    </citation>
    <scope>NUCLEOTIDE SEQUENCE [LARGE SCALE GENOMIC DNA]</scope>
    <source>
        <strain evidence="2">Daus_M_001</strain>
        <tissue evidence="2">Leg muscle</tissue>
    </source>
</reference>
<dbReference type="InterPro" id="IPR015897">
    <property type="entry name" value="CHK_kinase-like"/>
</dbReference>
<keyword evidence="3" id="KW-1185">Reference proteome</keyword>
<proteinExistence type="predicted"/>
<evidence type="ECO:0000313" key="2">
    <source>
        <dbReference type="EMBL" id="KAJ8867322.1"/>
    </source>
</evidence>
<dbReference type="SUPFAM" id="SSF56112">
    <property type="entry name" value="Protein kinase-like (PK-like)"/>
    <property type="match status" value="1"/>
</dbReference>
<evidence type="ECO:0000259" key="1">
    <source>
        <dbReference type="SMART" id="SM00587"/>
    </source>
</evidence>
<dbReference type="Pfam" id="PF02958">
    <property type="entry name" value="EcKL"/>
    <property type="match status" value="1"/>
</dbReference>
<dbReference type="Proteomes" id="UP001159363">
    <property type="component" value="Chromosome 14"/>
</dbReference>
<protein>
    <recommendedName>
        <fullName evidence="1">CHK kinase-like domain-containing protein</fullName>
    </recommendedName>
</protein>
<accession>A0ABQ9G4E1</accession>
<evidence type="ECO:0000313" key="3">
    <source>
        <dbReference type="Proteomes" id="UP001159363"/>
    </source>
</evidence>
<dbReference type="EMBL" id="JARBHB010000015">
    <property type="protein sequence ID" value="KAJ8867322.1"/>
    <property type="molecule type" value="Genomic_DNA"/>
</dbReference>
<dbReference type="PANTHER" id="PTHR11012">
    <property type="entry name" value="PROTEIN KINASE-LIKE DOMAIN-CONTAINING"/>
    <property type="match status" value="1"/>
</dbReference>